<accession>A0A4Y2KVA2</accession>
<dbReference type="EMBL" id="BGPR01004980">
    <property type="protein sequence ID" value="GBN05567.1"/>
    <property type="molecule type" value="Genomic_DNA"/>
</dbReference>
<reference evidence="2 3" key="1">
    <citation type="journal article" date="2019" name="Sci. Rep.">
        <title>Orb-weaving spider Araneus ventricosus genome elucidates the spidroin gene catalogue.</title>
        <authorList>
            <person name="Kono N."/>
            <person name="Nakamura H."/>
            <person name="Ohtoshi R."/>
            <person name="Moran D.A.P."/>
            <person name="Shinohara A."/>
            <person name="Yoshida Y."/>
            <person name="Fujiwara M."/>
            <person name="Mori M."/>
            <person name="Tomita M."/>
            <person name="Arakawa K."/>
        </authorList>
    </citation>
    <scope>NUCLEOTIDE SEQUENCE [LARGE SCALE GENOMIC DNA]</scope>
</reference>
<protein>
    <submittedName>
        <fullName evidence="2">Uncharacterized protein</fullName>
    </submittedName>
</protein>
<gene>
    <name evidence="2" type="ORF">AVEN_124606_1</name>
</gene>
<keyword evidence="3" id="KW-1185">Reference proteome</keyword>
<name>A0A4Y2KVA2_ARAVE</name>
<organism evidence="2 3">
    <name type="scientific">Araneus ventricosus</name>
    <name type="common">Orbweaver spider</name>
    <name type="synonym">Epeira ventricosa</name>
    <dbReference type="NCBI Taxonomy" id="182803"/>
    <lineage>
        <taxon>Eukaryota</taxon>
        <taxon>Metazoa</taxon>
        <taxon>Ecdysozoa</taxon>
        <taxon>Arthropoda</taxon>
        <taxon>Chelicerata</taxon>
        <taxon>Arachnida</taxon>
        <taxon>Araneae</taxon>
        <taxon>Araneomorphae</taxon>
        <taxon>Entelegynae</taxon>
        <taxon>Araneoidea</taxon>
        <taxon>Araneidae</taxon>
        <taxon>Araneus</taxon>
    </lineage>
</organism>
<comment type="caution">
    <text evidence="2">The sequence shown here is derived from an EMBL/GenBank/DDBJ whole genome shotgun (WGS) entry which is preliminary data.</text>
</comment>
<evidence type="ECO:0000313" key="2">
    <source>
        <dbReference type="EMBL" id="GBN05567.1"/>
    </source>
</evidence>
<dbReference type="Proteomes" id="UP000499080">
    <property type="component" value="Unassembled WGS sequence"/>
</dbReference>
<feature type="region of interest" description="Disordered" evidence="1">
    <location>
        <begin position="73"/>
        <end position="104"/>
    </location>
</feature>
<proteinExistence type="predicted"/>
<evidence type="ECO:0000313" key="3">
    <source>
        <dbReference type="Proteomes" id="UP000499080"/>
    </source>
</evidence>
<sequence length="104" mass="11884">MSHSDLCKTLEYKEATQFRSIRSLSWEFTRALLYSISPKDQFVFQTFMSIDLGGSFTEAPKCTVDRFDSPYSPRYDGQASTHFPLPQPYSSDLPLASQDRTSLL</sequence>
<evidence type="ECO:0000256" key="1">
    <source>
        <dbReference type="SAM" id="MobiDB-lite"/>
    </source>
</evidence>
<dbReference type="AlphaFoldDB" id="A0A4Y2KVA2"/>